<evidence type="ECO:0000313" key="2">
    <source>
        <dbReference type="Proteomes" id="UP001239111"/>
    </source>
</evidence>
<dbReference type="EMBL" id="CM056744">
    <property type="protein sequence ID" value="KAJ8667402.1"/>
    <property type="molecule type" value="Genomic_DNA"/>
</dbReference>
<sequence>METSTRPESQPQYCVFCGKCSVNIDDICIRYIANLWRNAHRNTPTVRKITDYGWIEIEERYALKWFEGKQVPDTVEEVLYRQKPLVPVADVEMESASDGDDSDLEYHPSGSESSSEEDSDYVDSDSEGEID</sequence>
<evidence type="ECO:0000313" key="1">
    <source>
        <dbReference type="EMBL" id="KAJ8667402.1"/>
    </source>
</evidence>
<comment type="caution">
    <text evidence="1">The sequence shown here is derived from an EMBL/GenBank/DDBJ whole genome shotgun (WGS) entry which is preliminary data.</text>
</comment>
<organism evidence="1 2">
    <name type="scientific">Eretmocerus hayati</name>
    <dbReference type="NCBI Taxonomy" id="131215"/>
    <lineage>
        <taxon>Eukaryota</taxon>
        <taxon>Metazoa</taxon>
        <taxon>Ecdysozoa</taxon>
        <taxon>Arthropoda</taxon>
        <taxon>Hexapoda</taxon>
        <taxon>Insecta</taxon>
        <taxon>Pterygota</taxon>
        <taxon>Neoptera</taxon>
        <taxon>Endopterygota</taxon>
        <taxon>Hymenoptera</taxon>
        <taxon>Apocrita</taxon>
        <taxon>Proctotrupomorpha</taxon>
        <taxon>Chalcidoidea</taxon>
        <taxon>Aphelinidae</taxon>
        <taxon>Aphelininae</taxon>
        <taxon>Eretmocerus</taxon>
    </lineage>
</organism>
<accession>A0ACC2N8L4</accession>
<proteinExistence type="predicted"/>
<protein>
    <submittedName>
        <fullName evidence="1">Uncharacterized protein</fullName>
    </submittedName>
</protein>
<gene>
    <name evidence="1" type="ORF">QAD02_009065</name>
</gene>
<name>A0ACC2N8L4_9HYME</name>
<keyword evidence="2" id="KW-1185">Reference proteome</keyword>
<reference evidence="1" key="1">
    <citation type="submission" date="2023-04" db="EMBL/GenBank/DDBJ databases">
        <title>A chromosome-level genome assembly of the parasitoid wasp Eretmocerus hayati.</title>
        <authorList>
            <person name="Zhong Y."/>
            <person name="Liu S."/>
            <person name="Liu Y."/>
        </authorList>
    </citation>
    <scope>NUCLEOTIDE SEQUENCE</scope>
    <source>
        <strain evidence="1">ZJU_SS_LIU_2023</strain>
    </source>
</reference>
<dbReference type="Proteomes" id="UP001239111">
    <property type="component" value="Chromosome 4"/>
</dbReference>